<proteinExistence type="predicted"/>
<evidence type="ECO:0000256" key="1">
    <source>
        <dbReference type="SAM" id="Phobius"/>
    </source>
</evidence>
<keyword evidence="1" id="KW-1133">Transmembrane helix</keyword>
<gene>
    <name evidence="3" type="ORF">B0H17DRAFT_1201484</name>
</gene>
<evidence type="ECO:0000256" key="2">
    <source>
        <dbReference type="SAM" id="SignalP"/>
    </source>
</evidence>
<sequence length="152" mass="17430">MQCWQLEWYLFASMFLALHSRAPAPPAASYPTLNASIPHAVNLRLRSIRYSGTRCYNERNQPISCPMSRTNLIIIAVIVGFFVLGSLALYCLTRCTCRCRRRKSISTLDLYRADPEFQFQPGSQYLKLAPSSMETLVEPEKIHPATHPYPRY</sequence>
<comment type="caution">
    <text evidence="3">The sequence shown here is derived from an EMBL/GenBank/DDBJ whole genome shotgun (WGS) entry which is preliminary data.</text>
</comment>
<protein>
    <submittedName>
        <fullName evidence="3">Uncharacterized protein</fullName>
    </submittedName>
</protein>
<dbReference type="AlphaFoldDB" id="A0AAD7GE51"/>
<dbReference type="Proteomes" id="UP001221757">
    <property type="component" value="Unassembled WGS sequence"/>
</dbReference>
<keyword evidence="2" id="KW-0732">Signal</keyword>
<reference evidence="3" key="1">
    <citation type="submission" date="2023-03" db="EMBL/GenBank/DDBJ databases">
        <title>Massive genome expansion in bonnet fungi (Mycena s.s.) driven by repeated elements and novel gene families across ecological guilds.</title>
        <authorList>
            <consortium name="Lawrence Berkeley National Laboratory"/>
            <person name="Harder C.B."/>
            <person name="Miyauchi S."/>
            <person name="Viragh M."/>
            <person name="Kuo A."/>
            <person name="Thoen E."/>
            <person name="Andreopoulos B."/>
            <person name="Lu D."/>
            <person name="Skrede I."/>
            <person name="Drula E."/>
            <person name="Henrissat B."/>
            <person name="Morin E."/>
            <person name="Kohler A."/>
            <person name="Barry K."/>
            <person name="LaButti K."/>
            <person name="Morin E."/>
            <person name="Salamov A."/>
            <person name="Lipzen A."/>
            <person name="Mereny Z."/>
            <person name="Hegedus B."/>
            <person name="Baldrian P."/>
            <person name="Stursova M."/>
            <person name="Weitz H."/>
            <person name="Taylor A."/>
            <person name="Grigoriev I.V."/>
            <person name="Nagy L.G."/>
            <person name="Martin F."/>
            <person name="Kauserud H."/>
        </authorList>
    </citation>
    <scope>NUCLEOTIDE SEQUENCE</scope>
    <source>
        <strain evidence="3">CBHHK067</strain>
    </source>
</reference>
<organism evidence="3 4">
    <name type="scientific">Mycena rosella</name>
    <name type="common">Pink bonnet</name>
    <name type="synonym">Agaricus rosellus</name>
    <dbReference type="NCBI Taxonomy" id="1033263"/>
    <lineage>
        <taxon>Eukaryota</taxon>
        <taxon>Fungi</taxon>
        <taxon>Dikarya</taxon>
        <taxon>Basidiomycota</taxon>
        <taxon>Agaricomycotina</taxon>
        <taxon>Agaricomycetes</taxon>
        <taxon>Agaricomycetidae</taxon>
        <taxon>Agaricales</taxon>
        <taxon>Marasmiineae</taxon>
        <taxon>Mycenaceae</taxon>
        <taxon>Mycena</taxon>
    </lineage>
</organism>
<feature type="chain" id="PRO_5041951959" evidence="2">
    <location>
        <begin position="30"/>
        <end position="152"/>
    </location>
</feature>
<keyword evidence="1" id="KW-0812">Transmembrane</keyword>
<keyword evidence="1" id="KW-0472">Membrane</keyword>
<dbReference type="EMBL" id="JARKIE010000063">
    <property type="protein sequence ID" value="KAJ7690636.1"/>
    <property type="molecule type" value="Genomic_DNA"/>
</dbReference>
<evidence type="ECO:0000313" key="4">
    <source>
        <dbReference type="Proteomes" id="UP001221757"/>
    </source>
</evidence>
<feature type="signal peptide" evidence="2">
    <location>
        <begin position="1"/>
        <end position="29"/>
    </location>
</feature>
<name>A0AAD7GE51_MYCRO</name>
<keyword evidence="4" id="KW-1185">Reference proteome</keyword>
<evidence type="ECO:0000313" key="3">
    <source>
        <dbReference type="EMBL" id="KAJ7690636.1"/>
    </source>
</evidence>
<accession>A0AAD7GE51</accession>
<feature type="transmembrane region" description="Helical" evidence="1">
    <location>
        <begin position="72"/>
        <end position="93"/>
    </location>
</feature>